<sequence>MNIFILSVGQNIYSTKRIYDEAVKRGHDVSVINHNKCSIKLSGGKREIIYEGENIIDEPDVIIPRIGASVTRHGAAIVKEFEMNGIYSTARSLGILRAQNKVRTLQIMNRKGIPIPDTVFSVNPENIKEQIELLGGAPVIIKMQEGTQGMGVMLAESKKSAKSIIDTFYRMNMSILLQEFIKESNSEDIRVFVVGDKIVSSMKRKGLDDDFRSNIHRGGTATKADLTNQERIMAIKAAGYLGLPIAGVDLIRSKRGPLLIEVNSTPGLQGIEAYTKVNVAEEIIKYLEKKCSTKNSRMRR</sequence>
<dbReference type="RefSeq" id="WP_095068777.1">
    <property type="nucleotide sequence ID" value="NZ_LT899436.1"/>
</dbReference>
<keyword evidence="3" id="KW-0436">Ligase</keyword>
<dbReference type="GO" id="GO:0018169">
    <property type="term" value="F:ribosomal S6-glutamic acid ligase activity"/>
    <property type="evidence" value="ECO:0007669"/>
    <property type="project" value="TreeGrafter"/>
</dbReference>
<keyword evidence="9" id="KW-0464">Manganese</keyword>
<dbReference type="GO" id="GO:0005524">
    <property type="term" value="F:ATP binding"/>
    <property type="evidence" value="ECO:0007669"/>
    <property type="project" value="UniProtKB-UniRule"/>
</dbReference>
<dbReference type="EMBL" id="LT899436">
    <property type="protein sequence ID" value="SNR13906.1"/>
    <property type="molecule type" value="Genomic_DNA"/>
</dbReference>
<dbReference type="Pfam" id="PF18030">
    <property type="entry name" value="Rimk_N"/>
    <property type="match status" value="1"/>
</dbReference>
<accession>A0A238U4F3</accession>
<dbReference type="Gene3D" id="3.30.1490.20">
    <property type="entry name" value="ATP-grasp fold, A domain"/>
    <property type="match status" value="1"/>
</dbReference>
<evidence type="ECO:0000256" key="2">
    <source>
        <dbReference type="ARBA" id="ARBA00001946"/>
    </source>
</evidence>
<feature type="domain" description="ATP-grasp" evidence="11">
    <location>
        <begin position="105"/>
        <end position="288"/>
    </location>
</feature>
<protein>
    <submittedName>
        <fullName evidence="12">Ribosomal protein S6 modification protein</fullName>
    </submittedName>
</protein>
<keyword evidence="6 10" id="KW-0067">ATP-binding</keyword>
<evidence type="ECO:0000256" key="1">
    <source>
        <dbReference type="ARBA" id="ARBA00001936"/>
    </source>
</evidence>
<evidence type="ECO:0000256" key="3">
    <source>
        <dbReference type="ARBA" id="ARBA00022598"/>
    </source>
</evidence>
<organism evidence="12 13">
    <name type="scientific">Tenacibaculum jejuense</name>
    <dbReference type="NCBI Taxonomy" id="584609"/>
    <lineage>
        <taxon>Bacteria</taxon>
        <taxon>Pseudomonadati</taxon>
        <taxon>Bacteroidota</taxon>
        <taxon>Flavobacteriia</taxon>
        <taxon>Flavobacteriales</taxon>
        <taxon>Flavobacteriaceae</taxon>
        <taxon>Tenacibaculum</taxon>
    </lineage>
</organism>
<keyword evidence="8" id="KW-0648">Protein biosynthesis</keyword>
<keyword evidence="13" id="KW-1185">Reference proteome</keyword>
<dbReference type="AlphaFoldDB" id="A0A238U4F3"/>
<dbReference type="GO" id="GO:0005737">
    <property type="term" value="C:cytoplasm"/>
    <property type="evidence" value="ECO:0007669"/>
    <property type="project" value="TreeGrafter"/>
</dbReference>
<name>A0A238U4F3_9FLAO</name>
<proteinExistence type="predicted"/>
<dbReference type="InterPro" id="IPR013815">
    <property type="entry name" value="ATP_grasp_subdomain_1"/>
</dbReference>
<evidence type="ECO:0000259" key="11">
    <source>
        <dbReference type="PROSITE" id="PS50975"/>
    </source>
</evidence>
<comment type="cofactor">
    <cofactor evidence="2">
        <name>Mg(2+)</name>
        <dbReference type="ChEBI" id="CHEBI:18420"/>
    </cofactor>
</comment>
<dbReference type="SUPFAM" id="SSF56059">
    <property type="entry name" value="Glutathione synthetase ATP-binding domain-like"/>
    <property type="match status" value="1"/>
</dbReference>
<evidence type="ECO:0000313" key="13">
    <source>
        <dbReference type="Proteomes" id="UP000215214"/>
    </source>
</evidence>
<dbReference type="InterPro" id="IPR004666">
    <property type="entry name" value="Rp_bS6_RimK/Lys_biosynth_LsyX"/>
</dbReference>
<evidence type="ECO:0000256" key="7">
    <source>
        <dbReference type="ARBA" id="ARBA00022842"/>
    </source>
</evidence>
<evidence type="ECO:0000256" key="10">
    <source>
        <dbReference type="PROSITE-ProRule" id="PRU00409"/>
    </source>
</evidence>
<dbReference type="PANTHER" id="PTHR21621">
    <property type="entry name" value="RIBOSOMAL PROTEIN S6 MODIFICATION PROTEIN"/>
    <property type="match status" value="1"/>
</dbReference>
<dbReference type="GO" id="GO:0046872">
    <property type="term" value="F:metal ion binding"/>
    <property type="evidence" value="ECO:0007669"/>
    <property type="project" value="UniProtKB-KW"/>
</dbReference>
<evidence type="ECO:0000313" key="12">
    <source>
        <dbReference type="EMBL" id="SNR13906.1"/>
    </source>
</evidence>
<dbReference type="Gene3D" id="3.40.50.20">
    <property type="match status" value="1"/>
</dbReference>
<evidence type="ECO:0000256" key="5">
    <source>
        <dbReference type="ARBA" id="ARBA00022741"/>
    </source>
</evidence>
<dbReference type="PANTHER" id="PTHR21621:SF7">
    <property type="entry name" value="RIBOSOMAL PROTEIN BS6--L-GLUTAMATE LIGASE"/>
    <property type="match status" value="1"/>
</dbReference>
<dbReference type="KEGG" id="tje:TJEJU_0097"/>
<dbReference type="InterPro" id="IPR011761">
    <property type="entry name" value="ATP-grasp"/>
</dbReference>
<keyword evidence="5 10" id="KW-0547">Nucleotide-binding</keyword>
<comment type="cofactor">
    <cofactor evidence="1">
        <name>Mn(2+)</name>
        <dbReference type="ChEBI" id="CHEBI:29035"/>
    </cofactor>
</comment>
<reference evidence="12 13" key="1">
    <citation type="submission" date="2017-07" db="EMBL/GenBank/DDBJ databases">
        <authorList>
            <person name="Sun Z.S."/>
            <person name="Albrecht U."/>
            <person name="Echele G."/>
            <person name="Lee C.C."/>
        </authorList>
    </citation>
    <scope>NUCLEOTIDE SEQUENCE [LARGE SCALE GENOMIC DNA]</scope>
    <source>
        <strain evidence="13">type strain: KCTC 22618</strain>
    </source>
</reference>
<dbReference type="PROSITE" id="PS50975">
    <property type="entry name" value="ATP_GRASP"/>
    <property type="match status" value="1"/>
</dbReference>
<dbReference type="Pfam" id="PF08443">
    <property type="entry name" value="RimK"/>
    <property type="match status" value="1"/>
</dbReference>
<keyword evidence="7" id="KW-0460">Magnesium</keyword>
<gene>
    <name evidence="12" type="primary">rimK</name>
    <name evidence="12" type="ORF">TJEJU_0097</name>
</gene>
<evidence type="ECO:0000256" key="9">
    <source>
        <dbReference type="ARBA" id="ARBA00023211"/>
    </source>
</evidence>
<dbReference type="Gene3D" id="3.30.470.20">
    <property type="entry name" value="ATP-grasp fold, B domain"/>
    <property type="match status" value="1"/>
</dbReference>
<dbReference type="Proteomes" id="UP000215214">
    <property type="component" value="Chromosome TJEJU"/>
</dbReference>
<keyword evidence="4" id="KW-0479">Metal-binding</keyword>
<evidence type="ECO:0000256" key="6">
    <source>
        <dbReference type="ARBA" id="ARBA00022840"/>
    </source>
</evidence>
<evidence type="ECO:0000256" key="8">
    <source>
        <dbReference type="ARBA" id="ARBA00022917"/>
    </source>
</evidence>
<dbReference type="InterPro" id="IPR041107">
    <property type="entry name" value="Rimk_N"/>
</dbReference>
<dbReference type="NCBIfam" id="TIGR00768">
    <property type="entry name" value="rimK_fam"/>
    <property type="match status" value="1"/>
</dbReference>
<evidence type="ECO:0000256" key="4">
    <source>
        <dbReference type="ARBA" id="ARBA00022723"/>
    </source>
</evidence>
<dbReference type="OrthoDB" id="3865600at2"/>
<dbReference type="InterPro" id="IPR013651">
    <property type="entry name" value="ATP-grasp_RimK-type"/>
</dbReference>
<dbReference type="GO" id="GO:0009432">
    <property type="term" value="P:SOS response"/>
    <property type="evidence" value="ECO:0007669"/>
    <property type="project" value="TreeGrafter"/>
</dbReference>
<dbReference type="GO" id="GO:0006412">
    <property type="term" value="P:translation"/>
    <property type="evidence" value="ECO:0007669"/>
    <property type="project" value="UniProtKB-KW"/>
</dbReference>